<reference evidence="1 2" key="1">
    <citation type="submission" date="2013-11" db="EMBL/GenBank/DDBJ databases">
        <title>Opisthorchis viverrini - life in the bile duct.</title>
        <authorList>
            <person name="Young N.D."/>
            <person name="Nagarajan N."/>
            <person name="Lin S.J."/>
            <person name="Korhonen P.K."/>
            <person name="Jex A.R."/>
            <person name="Hall R.S."/>
            <person name="Safavi-Hemami H."/>
            <person name="Kaewkong W."/>
            <person name="Bertrand D."/>
            <person name="Gao S."/>
            <person name="Seet Q."/>
            <person name="Wongkham S."/>
            <person name="Teh B.T."/>
            <person name="Wongkham C."/>
            <person name="Intapan P.M."/>
            <person name="Maleewong W."/>
            <person name="Yang X."/>
            <person name="Hu M."/>
            <person name="Wang Z."/>
            <person name="Hofmann A."/>
            <person name="Sternberg P.W."/>
            <person name="Tan P."/>
            <person name="Wang J."/>
            <person name="Gasser R.B."/>
        </authorList>
    </citation>
    <scope>NUCLEOTIDE SEQUENCE [LARGE SCALE GENOMIC DNA]</scope>
</reference>
<organism evidence="1 2">
    <name type="scientific">Opisthorchis viverrini</name>
    <name type="common">Southeast Asian liver fluke</name>
    <dbReference type="NCBI Taxonomy" id="6198"/>
    <lineage>
        <taxon>Eukaryota</taxon>
        <taxon>Metazoa</taxon>
        <taxon>Spiralia</taxon>
        <taxon>Lophotrochozoa</taxon>
        <taxon>Platyhelminthes</taxon>
        <taxon>Trematoda</taxon>
        <taxon>Digenea</taxon>
        <taxon>Opisthorchiida</taxon>
        <taxon>Opisthorchiata</taxon>
        <taxon>Opisthorchiidae</taxon>
        <taxon>Opisthorchis</taxon>
    </lineage>
</organism>
<gene>
    <name evidence="1" type="ORF">T265_09122</name>
</gene>
<name>A0A074ZHU0_OPIVI</name>
<dbReference type="RefSeq" id="XP_009173383.1">
    <property type="nucleotide sequence ID" value="XM_009175119.1"/>
</dbReference>
<dbReference type="KEGG" id="ovi:T265_09122"/>
<dbReference type="Proteomes" id="UP000054324">
    <property type="component" value="Unassembled WGS sequence"/>
</dbReference>
<sequence>MADSKKAIPNLNCIKRLPFRVEETPIGRMDNDQTGSFNHGGRCMLSFCQAPGDTIVAFGAVKWMAGGTYLQILPLIPALSEPSKPVEPIRALGFPSPVQLDV</sequence>
<dbReference type="CTD" id="20323301"/>
<accession>A0A074ZHU0</accession>
<evidence type="ECO:0000313" key="2">
    <source>
        <dbReference type="Proteomes" id="UP000054324"/>
    </source>
</evidence>
<dbReference type="GeneID" id="20323301"/>
<protein>
    <submittedName>
        <fullName evidence="1">Uncharacterized protein</fullName>
    </submittedName>
</protein>
<keyword evidence="2" id="KW-1185">Reference proteome</keyword>
<dbReference type="EMBL" id="KL596876">
    <property type="protein sequence ID" value="KER22845.1"/>
    <property type="molecule type" value="Genomic_DNA"/>
</dbReference>
<proteinExistence type="predicted"/>
<evidence type="ECO:0000313" key="1">
    <source>
        <dbReference type="EMBL" id="KER22845.1"/>
    </source>
</evidence>
<dbReference type="AlphaFoldDB" id="A0A074ZHU0"/>